<dbReference type="InterPro" id="IPR012093">
    <property type="entry name" value="Pirin"/>
</dbReference>
<dbReference type="CDD" id="cd02910">
    <property type="entry name" value="cupin_Yhhw_N"/>
    <property type="match status" value="1"/>
</dbReference>
<evidence type="ECO:0000313" key="4">
    <source>
        <dbReference type="EMBL" id="KAJ8987584.1"/>
    </source>
</evidence>
<dbReference type="AlphaFoldDB" id="A0AAN6IQG4"/>
<comment type="similarity">
    <text evidence="1 2">Belongs to the pirin family.</text>
</comment>
<dbReference type="PANTHER" id="PTHR43212:SF3">
    <property type="entry name" value="QUERCETIN 2,3-DIOXYGENASE"/>
    <property type="match status" value="1"/>
</dbReference>
<gene>
    <name evidence="4" type="ORF">HRR80_008482</name>
</gene>
<sequence>MFSNLVHSKSTTLLTTVTALLTAIAAIYILNNSNSTDRDTSHSHMNTSKSLQRTMSHLSHAKIVPRPSKTRGAANHGWLDTRHTFSFAGWYDPRYTQFGSLRVLNEDRVMPGQGFPTHFHNNAEIFSYILSGELTHRDSMQKKGAESQDKNKFYRMHRGDVQFTTGGSGISHSEYNEHDRDWVHFLQIWVLPWKKNLPPVYHTSTFSEEDKRKDFVTIITPLKAGPDATLEDEKVAIPAKEGTIPIHADVVFSAGIIPPGEAFHYKVGAGDAVTSKSGRKVYIHLPDTKGGKAKIRLDGREDAILGEGDGAYVTSVNASDLLKVESVGDAEAEVVVIDSQ</sequence>
<dbReference type="Gene3D" id="2.60.120.10">
    <property type="entry name" value="Jelly Rolls"/>
    <property type="match status" value="2"/>
</dbReference>
<evidence type="ECO:0000313" key="5">
    <source>
        <dbReference type="Proteomes" id="UP001161757"/>
    </source>
</evidence>
<evidence type="ECO:0000256" key="1">
    <source>
        <dbReference type="ARBA" id="ARBA00008416"/>
    </source>
</evidence>
<evidence type="ECO:0000256" key="2">
    <source>
        <dbReference type="RuleBase" id="RU003457"/>
    </source>
</evidence>
<proteinExistence type="inferred from homology"/>
<name>A0AAN6IQG4_EXODE</name>
<dbReference type="PANTHER" id="PTHR43212">
    <property type="entry name" value="QUERCETIN 2,3-DIOXYGENASE"/>
    <property type="match status" value="1"/>
</dbReference>
<comment type="caution">
    <text evidence="4">The sequence shown here is derived from an EMBL/GenBank/DDBJ whole genome shotgun (WGS) entry which is preliminary data.</text>
</comment>
<evidence type="ECO:0000259" key="3">
    <source>
        <dbReference type="Pfam" id="PF02678"/>
    </source>
</evidence>
<feature type="domain" description="Pirin N-terminal" evidence="3">
    <location>
        <begin position="73"/>
        <end position="190"/>
    </location>
</feature>
<dbReference type="InterPro" id="IPR003829">
    <property type="entry name" value="Pirin_N_dom"/>
</dbReference>
<dbReference type="InterPro" id="IPR014710">
    <property type="entry name" value="RmlC-like_jellyroll"/>
</dbReference>
<reference evidence="4" key="1">
    <citation type="submission" date="2023-01" db="EMBL/GenBank/DDBJ databases">
        <title>Exophiala dermititidis isolated from Cystic Fibrosis Patient.</title>
        <authorList>
            <person name="Kurbessoian T."/>
            <person name="Crocker A."/>
            <person name="Murante D."/>
            <person name="Hogan D.A."/>
            <person name="Stajich J.E."/>
        </authorList>
    </citation>
    <scope>NUCLEOTIDE SEQUENCE</scope>
    <source>
        <strain evidence="4">Ex8</strain>
    </source>
</reference>
<accession>A0AAN6IQG4</accession>
<dbReference type="SUPFAM" id="SSF51182">
    <property type="entry name" value="RmlC-like cupins"/>
    <property type="match status" value="1"/>
</dbReference>
<organism evidence="4 5">
    <name type="scientific">Exophiala dermatitidis</name>
    <name type="common">Black yeast-like fungus</name>
    <name type="synonym">Wangiella dermatitidis</name>
    <dbReference type="NCBI Taxonomy" id="5970"/>
    <lineage>
        <taxon>Eukaryota</taxon>
        <taxon>Fungi</taxon>
        <taxon>Dikarya</taxon>
        <taxon>Ascomycota</taxon>
        <taxon>Pezizomycotina</taxon>
        <taxon>Eurotiomycetes</taxon>
        <taxon>Chaetothyriomycetidae</taxon>
        <taxon>Chaetothyriales</taxon>
        <taxon>Herpotrichiellaceae</taxon>
        <taxon>Exophiala</taxon>
    </lineage>
</organism>
<dbReference type="Pfam" id="PF02678">
    <property type="entry name" value="Pirin"/>
    <property type="match status" value="1"/>
</dbReference>
<protein>
    <recommendedName>
        <fullName evidence="3">Pirin N-terminal domain-containing protein</fullName>
    </recommendedName>
</protein>
<dbReference type="InterPro" id="IPR011051">
    <property type="entry name" value="RmlC_Cupin_sf"/>
</dbReference>
<dbReference type="Proteomes" id="UP001161757">
    <property type="component" value="Unassembled WGS sequence"/>
</dbReference>
<dbReference type="EMBL" id="JAJGCB010000024">
    <property type="protein sequence ID" value="KAJ8987584.1"/>
    <property type="molecule type" value="Genomic_DNA"/>
</dbReference>